<keyword evidence="8" id="KW-1185">Reference proteome</keyword>
<keyword evidence="5" id="KW-0472">Membrane</keyword>
<dbReference type="InterPro" id="IPR002123">
    <property type="entry name" value="Plipid/glycerol_acylTrfase"/>
</dbReference>
<comment type="caution">
    <text evidence="7">The sequence shown here is derived from an EMBL/GenBank/DDBJ whole genome shotgun (WGS) entry which is preliminary data.</text>
</comment>
<protein>
    <recommendedName>
        <fullName evidence="4">1-acyl-sn-glycerol-3-phosphate acyltransferase</fullName>
        <ecNumber evidence="4">2.3.1.51</ecNumber>
    </recommendedName>
</protein>
<keyword evidence="2 4" id="KW-0808">Transferase</keyword>
<dbReference type="PANTHER" id="PTHR10434:SF11">
    <property type="entry name" value="1-ACYL-SN-GLYCEROL-3-PHOSPHATE ACYLTRANSFERASE"/>
    <property type="match status" value="1"/>
</dbReference>
<dbReference type="InterPro" id="IPR004552">
    <property type="entry name" value="AGP_acyltrans"/>
</dbReference>
<dbReference type="GO" id="GO:0003841">
    <property type="term" value="F:1-acylglycerol-3-phosphate O-acyltransferase activity"/>
    <property type="evidence" value="ECO:0007669"/>
    <property type="project" value="UniProtKB-UniRule"/>
</dbReference>
<dbReference type="EMBL" id="BGZN01000004">
    <property type="protein sequence ID" value="GBR72962.1"/>
    <property type="molecule type" value="Genomic_DNA"/>
</dbReference>
<feature type="domain" description="Phospholipid/glycerol acyltransferase" evidence="6">
    <location>
        <begin position="68"/>
        <end position="183"/>
    </location>
</feature>
<accession>A0A388T8M4</accession>
<dbReference type="SUPFAM" id="SSF69593">
    <property type="entry name" value="Glycerol-3-phosphate (1)-acyltransferase"/>
    <property type="match status" value="1"/>
</dbReference>
<comment type="similarity">
    <text evidence="1 4">Belongs to the 1-acyl-sn-glycerol-3-phosphate acyltransferase family.</text>
</comment>
<dbReference type="GO" id="GO:0006654">
    <property type="term" value="P:phosphatidic acid biosynthetic process"/>
    <property type="evidence" value="ECO:0007669"/>
    <property type="project" value="TreeGrafter"/>
</dbReference>
<evidence type="ECO:0000256" key="4">
    <source>
        <dbReference type="RuleBase" id="RU361267"/>
    </source>
</evidence>
<keyword evidence="5" id="KW-1133">Transmembrane helix</keyword>
<proteinExistence type="inferred from homology"/>
<keyword evidence="4" id="KW-1208">Phospholipid metabolism</keyword>
<evidence type="ECO:0000256" key="3">
    <source>
        <dbReference type="ARBA" id="ARBA00023315"/>
    </source>
</evidence>
<dbReference type="AlphaFoldDB" id="A0A388T8M4"/>
<dbReference type="Proteomes" id="UP000269352">
    <property type="component" value="Unassembled WGS sequence"/>
</dbReference>
<evidence type="ECO:0000256" key="5">
    <source>
        <dbReference type="SAM" id="Phobius"/>
    </source>
</evidence>
<dbReference type="CDD" id="cd07989">
    <property type="entry name" value="LPLAT_AGPAT-like"/>
    <property type="match status" value="1"/>
</dbReference>
<keyword evidence="4" id="KW-0594">Phospholipid biosynthesis</keyword>
<gene>
    <name evidence="7" type="primary">plsC</name>
    <name evidence="7" type="ORF">NO1_0418</name>
</gene>
<feature type="transmembrane region" description="Helical" evidence="5">
    <location>
        <begin position="7"/>
        <end position="32"/>
    </location>
</feature>
<keyword evidence="3 4" id="KW-0012">Acyltransferase</keyword>
<evidence type="ECO:0000256" key="1">
    <source>
        <dbReference type="ARBA" id="ARBA00008655"/>
    </source>
</evidence>
<organism evidence="7 8">
    <name type="scientific">Termititenax aidoneus</name>
    <dbReference type="NCBI Taxonomy" id="2218524"/>
    <lineage>
        <taxon>Bacteria</taxon>
        <taxon>Bacillati</taxon>
        <taxon>Candidatus Margulisiibacteriota</taxon>
        <taxon>Candidatus Termititenacia</taxon>
        <taxon>Candidatus Termititenacales</taxon>
        <taxon>Candidatus Termititenacaceae</taxon>
        <taxon>Candidatus Termititenax</taxon>
    </lineage>
</organism>
<dbReference type="EC" id="2.3.1.51" evidence="4"/>
<dbReference type="GO" id="GO:0016020">
    <property type="term" value="C:membrane"/>
    <property type="evidence" value="ECO:0007669"/>
    <property type="project" value="InterPro"/>
</dbReference>
<dbReference type="Pfam" id="PF01553">
    <property type="entry name" value="Acyltransferase"/>
    <property type="match status" value="1"/>
</dbReference>
<evidence type="ECO:0000256" key="2">
    <source>
        <dbReference type="ARBA" id="ARBA00022679"/>
    </source>
</evidence>
<comment type="catalytic activity">
    <reaction evidence="4">
        <text>a 1-acyl-sn-glycero-3-phosphate + an acyl-CoA = a 1,2-diacyl-sn-glycero-3-phosphate + CoA</text>
        <dbReference type="Rhea" id="RHEA:19709"/>
        <dbReference type="ChEBI" id="CHEBI:57287"/>
        <dbReference type="ChEBI" id="CHEBI:57970"/>
        <dbReference type="ChEBI" id="CHEBI:58342"/>
        <dbReference type="ChEBI" id="CHEBI:58608"/>
        <dbReference type="EC" id="2.3.1.51"/>
    </reaction>
</comment>
<evidence type="ECO:0000313" key="8">
    <source>
        <dbReference type="Proteomes" id="UP000269352"/>
    </source>
</evidence>
<keyword evidence="4" id="KW-0444">Lipid biosynthesis</keyword>
<dbReference type="NCBIfam" id="TIGR00530">
    <property type="entry name" value="AGP_acyltrn"/>
    <property type="match status" value="1"/>
</dbReference>
<keyword evidence="4" id="KW-0443">Lipid metabolism</keyword>
<dbReference type="SMART" id="SM00563">
    <property type="entry name" value="PlsC"/>
    <property type="match status" value="1"/>
</dbReference>
<sequence>MIGYCRLALLWTALVASMPLGFLPLLCMSFFLPKHARFVAVFWGRFLLWISGFRVNVKGLENIPQKPLIIASNHTSYFDIFIALGYLPVNFSFVMKEELFKIPIFGWAVRTLGYFPINRKNPHSAARSMAAMTQFLRGGGTLLIYPEGTRNTTAEPLLPFKSGMERLAKQAQTAVLPVAVLGGKATQKLPWRTNSFTVIVGEAIEPEAEDLTAKTRGALEKMLKTE</sequence>
<name>A0A388T8M4_TERA1</name>
<keyword evidence="5" id="KW-0812">Transmembrane</keyword>
<evidence type="ECO:0000313" key="7">
    <source>
        <dbReference type="EMBL" id="GBR72962.1"/>
    </source>
</evidence>
<dbReference type="PANTHER" id="PTHR10434">
    <property type="entry name" value="1-ACYL-SN-GLYCEROL-3-PHOSPHATE ACYLTRANSFERASE"/>
    <property type="match status" value="1"/>
</dbReference>
<evidence type="ECO:0000259" key="6">
    <source>
        <dbReference type="SMART" id="SM00563"/>
    </source>
</evidence>
<reference evidence="7 8" key="1">
    <citation type="journal article" date="2019" name="ISME J.">
        <title>Genome analyses of uncultured TG2/ZB3 bacteria in 'Margulisbacteria' specifically attached to ectosymbiotic spirochetes of protists in the termite gut.</title>
        <authorList>
            <person name="Utami Y.D."/>
            <person name="Kuwahara H."/>
            <person name="Igai K."/>
            <person name="Murakami T."/>
            <person name="Sugaya K."/>
            <person name="Morikawa T."/>
            <person name="Nagura Y."/>
            <person name="Yuki M."/>
            <person name="Deevong P."/>
            <person name="Inoue T."/>
            <person name="Kihara K."/>
            <person name="Lo N."/>
            <person name="Yamada A."/>
            <person name="Ohkuma M."/>
            <person name="Hongoh Y."/>
        </authorList>
    </citation>
    <scope>NUCLEOTIDE SEQUENCE [LARGE SCALE GENOMIC DNA]</scope>
    <source>
        <strain evidence="7">NkOx7-01</strain>
    </source>
</reference>
<comment type="domain">
    <text evidence="4">The HXXXXD motif is essential for acyltransferase activity and may constitute the binding site for the phosphate moiety of the glycerol-3-phosphate.</text>
</comment>